<sequence>MRTNNPILSRADAFTPGYTTTYAPNQGYAQAPYGYGAQGPYGAQSGPNMPQQVTGRMTIDDVITKTATLMLVIVAGAGLVWLLLPAQLLAPVAVIGSIVTAITVWMVALRRELPVAGVFVYAGVEGLVLGAFSKLFEYMYPGIVLQAVVGTVISAFVVLGAYKYLNARVRGRLAQIVTVSIIAYAVFALLSLVLTLFGVNTGAFAIGAGAGPFAWLMAGIGVVLSAASLLMDFDAIENGVRMGAPEKESWRGAFGLITSLVWMYTQLLRILSFFRN</sequence>
<dbReference type="Pfam" id="PF12811">
    <property type="entry name" value="BaxI_1"/>
    <property type="match status" value="1"/>
</dbReference>
<evidence type="ECO:0000313" key="3">
    <source>
        <dbReference type="Proteomes" id="UP000749311"/>
    </source>
</evidence>
<dbReference type="InterPro" id="IPR010539">
    <property type="entry name" value="BaxI_1-like"/>
</dbReference>
<evidence type="ECO:0000256" key="1">
    <source>
        <dbReference type="SAM" id="Phobius"/>
    </source>
</evidence>
<gene>
    <name evidence="2" type="ORF">FB473_002437</name>
</gene>
<feature type="transmembrane region" description="Helical" evidence="1">
    <location>
        <begin position="173"/>
        <end position="197"/>
    </location>
</feature>
<feature type="transmembrane region" description="Helical" evidence="1">
    <location>
        <begin position="88"/>
        <end position="108"/>
    </location>
</feature>
<keyword evidence="1" id="KW-0472">Membrane</keyword>
<dbReference type="RefSeq" id="WP_167168075.1">
    <property type="nucleotide sequence ID" value="NZ_BAAAOO010000007.1"/>
</dbReference>
<evidence type="ECO:0000313" key="2">
    <source>
        <dbReference type="EMBL" id="NIH57792.1"/>
    </source>
</evidence>
<feature type="transmembrane region" description="Helical" evidence="1">
    <location>
        <begin position="62"/>
        <end position="82"/>
    </location>
</feature>
<comment type="caution">
    <text evidence="2">The sequence shown here is derived from an EMBL/GenBank/DDBJ whole genome shotgun (WGS) entry which is preliminary data.</text>
</comment>
<protein>
    <submittedName>
        <fullName evidence="2">YccA/Bax inhibitor family protein</fullName>
    </submittedName>
</protein>
<keyword evidence="1" id="KW-0812">Transmembrane</keyword>
<accession>A0ABX0SHB7</accession>
<feature type="transmembrane region" description="Helical" evidence="1">
    <location>
        <begin position="252"/>
        <end position="274"/>
    </location>
</feature>
<reference evidence="2 3" key="1">
    <citation type="submission" date="2020-02" db="EMBL/GenBank/DDBJ databases">
        <title>Sequencing the genomes of 1000 actinobacteria strains.</title>
        <authorList>
            <person name="Klenk H.-P."/>
        </authorList>
    </citation>
    <scope>NUCLEOTIDE SEQUENCE [LARGE SCALE GENOMIC DNA]</scope>
    <source>
        <strain evidence="2 3">DSM 19609</strain>
    </source>
</reference>
<dbReference type="Proteomes" id="UP000749311">
    <property type="component" value="Unassembled WGS sequence"/>
</dbReference>
<keyword evidence="1" id="KW-1133">Transmembrane helix</keyword>
<feature type="transmembrane region" description="Helical" evidence="1">
    <location>
        <begin position="138"/>
        <end position="161"/>
    </location>
</feature>
<dbReference type="EMBL" id="JAAMOZ010000001">
    <property type="protein sequence ID" value="NIH57792.1"/>
    <property type="molecule type" value="Genomic_DNA"/>
</dbReference>
<name>A0ABX0SHB7_9ACTN</name>
<feature type="transmembrane region" description="Helical" evidence="1">
    <location>
        <begin position="203"/>
        <end position="231"/>
    </location>
</feature>
<dbReference type="PANTHER" id="PTHR41282:SF1">
    <property type="entry name" value="CONSERVED TRANSMEMBRANE PROTEIN-RELATED"/>
    <property type="match status" value="1"/>
</dbReference>
<dbReference type="PANTHER" id="PTHR41282">
    <property type="entry name" value="CONSERVED TRANSMEMBRANE PROTEIN-RELATED"/>
    <property type="match status" value="1"/>
</dbReference>
<organism evidence="2 3">
    <name type="scientific">Brooklawnia cerclae</name>
    <dbReference type="NCBI Taxonomy" id="349934"/>
    <lineage>
        <taxon>Bacteria</taxon>
        <taxon>Bacillati</taxon>
        <taxon>Actinomycetota</taxon>
        <taxon>Actinomycetes</taxon>
        <taxon>Propionibacteriales</taxon>
        <taxon>Propionibacteriaceae</taxon>
        <taxon>Brooklawnia</taxon>
    </lineage>
</organism>
<keyword evidence="3" id="KW-1185">Reference proteome</keyword>
<proteinExistence type="predicted"/>
<feature type="transmembrane region" description="Helical" evidence="1">
    <location>
        <begin position="115"/>
        <end position="132"/>
    </location>
</feature>